<dbReference type="GO" id="GO:0003700">
    <property type="term" value="F:DNA-binding transcription factor activity"/>
    <property type="evidence" value="ECO:0007669"/>
    <property type="project" value="InterPro"/>
</dbReference>
<dbReference type="Proteomes" id="UP000249808">
    <property type="component" value="Unassembled WGS sequence"/>
</dbReference>
<gene>
    <name evidence="5" type="ORF">BHU61_06045</name>
</gene>
<evidence type="ECO:0000259" key="4">
    <source>
        <dbReference type="PROSITE" id="PS50995"/>
    </source>
</evidence>
<dbReference type="InterPro" id="IPR036388">
    <property type="entry name" value="WH-like_DNA-bd_sf"/>
</dbReference>
<keyword evidence="2" id="KW-0238">DNA-binding</keyword>
<evidence type="ECO:0000313" key="5">
    <source>
        <dbReference type="EMBL" id="RAK47020.1"/>
    </source>
</evidence>
<protein>
    <submittedName>
        <fullName evidence="5">MarR family transcriptional regulator</fullName>
    </submittedName>
</protein>
<dbReference type="EMBL" id="PZJH01000001">
    <property type="protein sequence ID" value="RAK47020.1"/>
    <property type="molecule type" value="Genomic_DNA"/>
</dbReference>
<dbReference type="AlphaFoldDB" id="A0A327ZX79"/>
<dbReference type="GO" id="GO:0003677">
    <property type="term" value="F:DNA binding"/>
    <property type="evidence" value="ECO:0007669"/>
    <property type="project" value="UniProtKB-KW"/>
</dbReference>
<proteinExistence type="predicted"/>
<dbReference type="Gene3D" id="1.10.10.10">
    <property type="entry name" value="Winged helix-like DNA-binding domain superfamily/Winged helix DNA-binding domain"/>
    <property type="match status" value="1"/>
</dbReference>
<reference evidence="5 6" key="1">
    <citation type="journal article" date="2018" name="Front. Microbiol.">
        <title>Description and Comparative Genomics of Macrococcus caseolyticus subsp. hominis subsp. nov., Macrococcus goetzii sp. nov., Macrococcus epidermidis sp. nov., and Macrococcus bohemicus sp. nov., Novel Macrococci From Human Clinical Material With Virulence Potential and Suspected Uptake of Foreign DNA by Natural Transformation.</title>
        <authorList>
            <person name="Maslanova I."/>
            <person name="Wertheimer Z."/>
            <person name="Sedlacek I."/>
            <person name="Svec P."/>
            <person name="Indrakova A."/>
            <person name="Kovarovic V."/>
            <person name="Schumann P."/>
            <person name="Sproer C."/>
            <person name="Kralova S."/>
            <person name="Sedo O."/>
            <person name="Kristofova L."/>
            <person name="Vrbovska V."/>
            <person name="Fuzik T."/>
            <person name="Petras P."/>
            <person name="Zdrahal Z."/>
            <person name="Ruzickova V."/>
            <person name="Doskar J."/>
            <person name="Pantucek R."/>
        </authorList>
    </citation>
    <scope>NUCLEOTIDE SEQUENCE [LARGE SCALE GENOMIC DNA]</scope>
    <source>
        <strain evidence="5 6">01/688</strain>
    </source>
</reference>
<dbReference type="InterPro" id="IPR036390">
    <property type="entry name" value="WH_DNA-bd_sf"/>
</dbReference>
<feature type="domain" description="HTH marR-type" evidence="4">
    <location>
        <begin position="1"/>
        <end position="147"/>
    </location>
</feature>
<accession>A0A327ZX79</accession>
<dbReference type="SMART" id="SM00347">
    <property type="entry name" value="HTH_MARR"/>
    <property type="match status" value="1"/>
</dbReference>
<dbReference type="PANTHER" id="PTHR42756:SF1">
    <property type="entry name" value="TRANSCRIPTIONAL REPRESSOR OF EMRAB OPERON"/>
    <property type="match status" value="1"/>
</dbReference>
<organism evidence="5 6">
    <name type="scientific">Macrococcus epidermidis</name>
    <dbReference type="NCBI Taxonomy" id="1902580"/>
    <lineage>
        <taxon>Bacteria</taxon>
        <taxon>Bacillati</taxon>
        <taxon>Bacillota</taxon>
        <taxon>Bacilli</taxon>
        <taxon>Bacillales</taxon>
        <taxon>Staphylococcaceae</taxon>
        <taxon>Macrococcus</taxon>
    </lineage>
</organism>
<evidence type="ECO:0000256" key="3">
    <source>
        <dbReference type="ARBA" id="ARBA00023163"/>
    </source>
</evidence>
<dbReference type="Pfam" id="PF12802">
    <property type="entry name" value="MarR_2"/>
    <property type="match status" value="1"/>
</dbReference>
<evidence type="ECO:0000256" key="2">
    <source>
        <dbReference type="ARBA" id="ARBA00023125"/>
    </source>
</evidence>
<dbReference type="SUPFAM" id="SSF46785">
    <property type="entry name" value="Winged helix' DNA-binding domain"/>
    <property type="match status" value="1"/>
</dbReference>
<keyword evidence="3" id="KW-0804">Transcription</keyword>
<keyword evidence="1" id="KW-0805">Transcription regulation</keyword>
<comment type="caution">
    <text evidence="5">The sequence shown here is derived from an EMBL/GenBank/DDBJ whole genome shotgun (WGS) entry which is preliminary data.</text>
</comment>
<dbReference type="RefSeq" id="WP_111715372.1">
    <property type="nucleotide sequence ID" value="NZ_CP073819.1"/>
</dbReference>
<name>A0A327ZX79_9STAP</name>
<evidence type="ECO:0000256" key="1">
    <source>
        <dbReference type="ARBA" id="ARBA00023015"/>
    </source>
</evidence>
<dbReference type="PANTHER" id="PTHR42756">
    <property type="entry name" value="TRANSCRIPTIONAL REGULATOR, MARR"/>
    <property type="match status" value="1"/>
</dbReference>
<dbReference type="InterPro" id="IPR000835">
    <property type="entry name" value="HTH_MarR-typ"/>
</dbReference>
<sequence>MTPDRDNEHLLFYFAYKTYITTADEIIEQYGMQRQHHRFLFFICMKPGITQKELLQVLEISKQGSHNTLKVLKEKALIKEKTATNDKRLKELHPTPSGYALIEKLNQAQRDLMDEMFSEHGYDWYKVMEGLSQKREGFSIIMHEKES</sequence>
<keyword evidence="6" id="KW-1185">Reference proteome</keyword>
<dbReference type="PROSITE" id="PS50995">
    <property type="entry name" value="HTH_MARR_2"/>
    <property type="match status" value="1"/>
</dbReference>
<evidence type="ECO:0000313" key="6">
    <source>
        <dbReference type="Proteomes" id="UP000249808"/>
    </source>
</evidence>